<accession>A0A644WE30</accession>
<protein>
    <recommendedName>
        <fullName evidence="2">DZANK-type domain-containing protein</fullName>
    </recommendedName>
</protein>
<name>A0A644WE30_9ZZZZ</name>
<sequence>MDINKNTKENDSVSQEKDPLMTCPICGKVSHVSLFFCPDCGARLDFHTRACANHGDCSLDCNNCGDSTK</sequence>
<dbReference type="EMBL" id="VSSQ01000839">
    <property type="protein sequence ID" value="MPM02032.1"/>
    <property type="molecule type" value="Genomic_DNA"/>
</dbReference>
<gene>
    <name evidence="1" type="ORF">SDC9_48277</name>
</gene>
<dbReference type="AlphaFoldDB" id="A0A644WE30"/>
<organism evidence="1">
    <name type="scientific">bioreactor metagenome</name>
    <dbReference type="NCBI Taxonomy" id="1076179"/>
    <lineage>
        <taxon>unclassified sequences</taxon>
        <taxon>metagenomes</taxon>
        <taxon>ecological metagenomes</taxon>
    </lineage>
</organism>
<proteinExistence type="predicted"/>
<evidence type="ECO:0008006" key="2">
    <source>
        <dbReference type="Google" id="ProtNLM"/>
    </source>
</evidence>
<evidence type="ECO:0000313" key="1">
    <source>
        <dbReference type="EMBL" id="MPM02032.1"/>
    </source>
</evidence>
<reference evidence="1" key="1">
    <citation type="submission" date="2019-08" db="EMBL/GenBank/DDBJ databases">
        <authorList>
            <person name="Kucharzyk K."/>
            <person name="Murdoch R.W."/>
            <person name="Higgins S."/>
            <person name="Loffler F."/>
        </authorList>
    </citation>
    <scope>NUCLEOTIDE SEQUENCE</scope>
</reference>
<comment type="caution">
    <text evidence="1">The sequence shown here is derived from an EMBL/GenBank/DDBJ whole genome shotgun (WGS) entry which is preliminary data.</text>
</comment>